<feature type="chain" id="PRO_5034848937" evidence="1">
    <location>
        <begin position="25"/>
        <end position="128"/>
    </location>
</feature>
<comment type="caution">
    <text evidence="2">The sequence shown here is derived from an EMBL/GenBank/DDBJ whole genome shotgun (WGS) entry which is preliminary data.</text>
</comment>
<name>A0A8E0WQ27_9SPHN</name>
<reference evidence="2 3" key="1">
    <citation type="submission" date="2014-05" db="EMBL/GenBank/DDBJ databases">
        <title>Genome Announcement of Sphingobium lucknowense F2.</title>
        <authorList>
            <person name="Lal R."/>
            <person name="Negi V."/>
            <person name="Lata P."/>
            <person name="Sangwan N."/>
            <person name="Gupta S.K."/>
            <person name="Rao D.L.N."/>
            <person name="Das S."/>
        </authorList>
    </citation>
    <scope>NUCLEOTIDE SEQUENCE [LARGE SCALE GENOMIC DNA]</scope>
    <source>
        <strain evidence="2 3">F2</strain>
    </source>
</reference>
<evidence type="ECO:0000256" key="1">
    <source>
        <dbReference type="SAM" id="SignalP"/>
    </source>
</evidence>
<keyword evidence="1" id="KW-0732">Signal</keyword>
<dbReference type="Proteomes" id="UP000028135">
    <property type="component" value="Unassembled WGS sequence"/>
</dbReference>
<protein>
    <submittedName>
        <fullName evidence="2">Uncharacterized protein</fullName>
    </submittedName>
</protein>
<evidence type="ECO:0000313" key="3">
    <source>
        <dbReference type="Proteomes" id="UP000028135"/>
    </source>
</evidence>
<proteinExistence type="predicted"/>
<dbReference type="EMBL" id="JANF02000081">
    <property type="protein sequence ID" value="KER35328.1"/>
    <property type="molecule type" value="Genomic_DNA"/>
</dbReference>
<dbReference type="AlphaFoldDB" id="A0A8E0WQ27"/>
<evidence type="ECO:0000313" key="2">
    <source>
        <dbReference type="EMBL" id="KER35328.1"/>
    </source>
</evidence>
<sequence>MRFGMFMMTAAVCAATSVSSAALAVSDPLSFEKLERGYQWTGNTDSAKAALKQAIPPGTSFWTALDMLKAAGAQCVGDIHDPSVAHCTYSERITINDYHPADAVWEVCIRLQDGSATSLVLDREVDER</sequence>
<feature type="signal peptide" evidence="1">
    <location>
        <begin position="1"/>
        <end position="24"/>
    </location>
</feature>
<gene>
    <name evidence="2" type="ORF">AL00_17270</name>
</gene>
<accession>A0A8E0WQ27</accession>
<organism evidence="2 3">
    <name type="scientific">Sphingobium indicum F2</name>
    <dbReference type="NCBI Taxonomy" id="1450518"/>
    <lineage>
        <taxon>Bacteria</taxon>
        <taxon>Pseudomonadati</taxon>
        <taxon>Pseudomonadota</taxon>
        <taxon>Alphaproteobacteria</taxon>
        <taxon>Sphingomonadales</taxon>
        <taxon>Sphingomonadaceae</taxon>
        <taxon>Sphingobium</taxon>
    </lineage>
</organism>